<name>A0A935CDG9_9BACT</name>
<dbReference type="Proteomes" id="UP000611723">
    <property type="component" value="Unassembled WGS sequence"/>
</dbReference>
<sequence>MKKLIFKGLAKLNKVILPSFGKKDLTKLSKWQKAIVAYRYYITKNALD</sequence>
<proteinExistence type="predicted"/>
<organism evidence="1 2">
    <name type="scientific">Marivirga aurantiaca</name>
    <dbReference type="NCBI Taxonomy" id="2802615"/>
    <lineage>
        <taxon>Bacteria</taxon>
        <taxon>Pseudomonadati</taxon>
        <taxon>Bacteroidota</taxon>
        <taxon>Cytophagia</taxon>
        <taxon>Cytophagales</taxon>
        <taxon>Marivirgaceae</taxon>
        <taxon>Marivirga</taxon>
    </lineage>
</organism>
<dbReference type="EMBL" id="JAEQBW010000012">
    <property type="protein sequence ID" value="MBK6266908.1"/>
    <property type="molecule type" value="Genomic_DNA"/>
</dbReference>
<dbReference type="RefSeq" id="WP_201432592.1">
    <property type="nucleotide sequence ID" value="NZ_JAEQBW010000012.1"/>
</dbReference>
<keyword evidence="2" id="KW-1185">Reference proteome</keyword>
<comment type="caution">
    <text evidence="1">The sequence shown here is derived from an EMBL/GenBank/DDBJ whole genome shotgun (WGS) entry which is preliminary data.</text>
</comment>
<reference evidence="1" key="1">
    <citation type="submission" date="2021-01" db="EMBL/GenBank/DDBJ databases">
        <title>Marivirga aurantiaca sp. nov., isolated from intertidal surface sediments.</title>
        <authorList>
            <person name="Zhang M."/>
        </authorList>
    </citation>
    <scope>NUCLEOTIDE SEQUENCE</scope>
    <source>
        <strain evidence="1">S37H4</strain>
    </source>
</reference>
<evidence type="ECO:0000313" key="2">
    <source>
        <dbReference type="Proteomes" id="UP000611723"/>
    </source>
</evidence>
<protein>
    <recommendedName>
        <fullName evidence="3">SsrA-binding protein</fullName>
    </recommendedName>
</protein>
<gene>
    <name evidence="1" type="ORF">JKA74_17830</name>
</gene>
<accession>A0A935CDG9</accession>
<evidence type="ECO:0008006" key="3">
    <source>
        <dbReference type="Google" id="ProtNLM"/>
    </source>
</evidence>
<evidence type="ECO:0000313" key="1">
    <source>
        <dbReference type="EMBL" id="MBK6266908.1"/>
    </source>
</evidence>
<dbReference type="AlphaFoldDB" id="A0A935CDG9"/>